<dbReference type="Pfam" id="PF13619">
    <property type="entry name" value="KTSC"/>
    <property type="match status" value="1"/>
</dbReference>
<organism evidence="2 3">
    <name type="scientific">Metapseudomonas otitidis</name>
    <dbReference type="NCBI Taxonomy" id="319939"/>
    <lineage>
        <taxon>Bacteria</taxon>
        <taxon>Pseudomonadati</taxon>
        <taxon>Pseudomonadota</taxon>
        <taxon>Gammaproteobacteria</taxon>
        <taxon>Pseudomonadales</taxon>
        <taxon>Pseudomonadaceae</taxon>
        <taxon>Metapseudomonas</taxon>
    </lineage>
</organism>
<evidence type="ECO:0000313" key="2">
    <source>
        <dbReference type="EMBL" id="MWK59685.1"/>
    </source>
</evidence>
<dbReference type="EMBL" id="WTFN01000111">
    <property type="protein sequence ID" value="MWK59685.1"/>
    <property type="molecule type" value="Genomic_DNA"/>
</dbReference>
<evidence type="ECO:0000313" key="3">
    <source>
        <dbReference type="Proteomes" id="UP000461288"/>
    </source>
</evidence>
<accession>A0A7X3HDI4</accession>
<proteinExistence type="predicted"/>
<dbReference type="InterPro" id="IPR025309">
    <property type="entry name" value="KTSC_dom"/>
</dbReference>
<dbReference type="Proteomes" id="UP000461288">
    <property type="component" value="Unassembled WGS sequence"/>
</dbReference>
<evidence type="ECO:0000259" key="1">
    <source>
        <dbReference type="Pfam" id="PF13619"/>
    </source>
</evidence>
<protein>
    <submittedName>
        <fullName evidence="2">KTSC domain-containing protein</fullName>
    </submittedName>
</protein>
<sequence>MAMEMIKFLSSVIRAVSYGALVRLMRTAFFEEDAYDFCGVLENVFKGLLHSESKERYYNGRRQKLSATPDLSGTVLPLCLIPNS</sequence>
<reference evidence="2 3" key="1">
    <citation type="submission" date="2019-12" db="EMBL/GenBank/DDBJ databases">
        <title>Draft genome sequence of Pseudomonas otitidis recovered from a chicken carcass.</title>
        <authorList>
            <person name="Vieira T.R."/>
            <person name="Oliviera E.F.C."/>
            <person name="Silva N.M.V."/>
            <person name="Sambrano G.E."/>
            <person name="Cibulski S.P."/>
            <person name="Cardoso M.R.I."/>
        </authorList>
    </citation>
    <scope>NUCLEOTIDE SEQUENCE [LARGE SCALE GENOMIC DNA]</scope>
    <source>
        <strain evidence="2 3">25_K</strain>
    </source>
</reference>
<dbReference type="AlphaFoldDB" id="A0A7X3HDI4"/>
<feature type="domain" description="KTSC" evidence="1">
    <location>
        <begin position="10"/>
        <end position="60"/>
    </location>
</feature>
<name>A0A7X3HDI4_9GAMM</name>
<comment type="caution">
    <text evidence="2">The sequence shown here is derived from an EMBL/GenBank/DDBJ whole genome shotgun (WGS) entry which is preliminary data.</text>
</comment>
<feature type="non-terminal residue" evidence="2">
    <location>
        <position position="84"/>
    </location>
</feature>
<gene>
    <name evidence="2" type="ORF">GO594_27170</name>
</gene>